<evidence type="ECO:0000313" key="3">
    <source>
        <dbReference type="Proteomes" id="UP000799439"/>
    </source>
</evidence>
<organism evidence="2 3">
    <name type="scientific">Myriangium duriaei CBS 260.36</name>
    <dbReference type="NCBI Taxonomy" id="1168546"/>
    <lineage>
        <taxon>Eukaryota</taxon>
        <taxon>Fungi</taxon>
        <taxon>Dikarya</taxon>
        <taxon>Ascomycota</taxon>
        <taxon>Pezizomycotina</taxon>
        <taxon>Dothideomycetes</taxon>
        <taxon>Dothideomycetidae</taxon>
        <taxon>Myriangiales</taxon>
        <taxon>Myriangiaceae</taxon>
        <taxon>Myriangium</taxon>
    </lineage>
</organism>
<dbReference type="EMBL" id="ML996082">
    <property type="protein sequence ID" value="KAF2156199.1"/>
    <property type="molecule type" value="Genomic_DNA"/>
</dbReference>
<gene>
    <name evidence="2" type="ORF">K461DRAFT_92142</name>
</gene>
<sequence>MLPMCRSSLLWVSHLYSAGCRWCDFLFFQKIHGGARLAEIRCRRLPAGSLVDRSSRLADVGCNTLVICVFFKQQVRGHARLEHSGRGLSNSTGRENWVLTVRNATRIRRAISNDLLEVLPKVCQIFTAKRLDWGMSLSTPPAAPDPRPHPSSCLSLPLP</sequence>
<reference evidence="2" key="1">
    <citation type="journal article" date="2020" name="Stud. Mycol.">
        <title>101 Dothideomycetes genomes: a test case for predicting lifestyles and emergence of pathogens.</title>
        <authorList>
            <person name="Haridas S."/>
            <person name="Albert R."/>
            <person name="Binder M."/>
            <person name="Bloem J."/>
            <person name="Labutti K."/>
            <person name="Salamov A."/>
            <person name="Andreopoulos B."/>
            <person name="Baker S."/>
            <person name="Barry K."/>
            <person name="Bills G."/>
            <person name="Bluhm B."/>
            <person name="Cannon C."/>
            <person name="Castanera R."/>
            <person name="Culley D."/>
            <person name="Daum C."/>
            <person name="Ezra D."/>
            <person name="Gonzalez J."/>
            <person name="Henrissat B."/>
            <person name="Kuo A."/>
            <person name="Liang C."/>
            <person name="Lipzen A."/>
            <person name="Lutzoni F."/>
            <person name="Magnuson J."/>
            <person name="Mondo S."/>
            <person name="Nolan M."/>
            <person name="Ohm R."/>
            <person name="Pangilinan J."/>
            <person name="Park H.-J."/>
            <person name="Ramirez L."/>
            <person name="Alfaro M."/>
            <person name="Sun H."/>
            <person name="Tritt A."/>
            <person name="Yoshinaga Y."/>
            <person name="Zwiers L.-H."/>
            <person name="Turgeon B."/>
            <person name="Goodwin S."/>
            <person name="Spatafora J."/>
            <person name="Crous P."/>
            <person name="Grigoriev I."/>
        </authorList>
    </citation>
    <scope>NUCLEOTIDE SEQUENCE</scope>
    <source>
        <strain evidence="2">CBS 260.36</strain>
    </source>
</reference>
<name>A0A9P4JC87_9PEZI</name>
<feature type="region of interest" description="Disordered" evidence="1">
    <location>
        <begin position="138"/>
        <end position="159"/>
    </location>
</feature>
<protein>
    <submittedName>
        <fullName evidence="2">Uncharacterized protein</fullName>
    </submittedName>
</protein>
<evidence type="ECO:0000313" key="2">
    <source>
        <dbReference type="EMBL" id="KAF2156199.1"/>
    </source>
</evidence>
<evidence type="ECO:0000256" key="1">
    <source>
        <dbReference type="SAM" id="MobiDB-lite"/>
    </source>
</evidence>
<dbReference type="AlphaFoldDB" id="A0A9P4JC87"/>
<proteinExistence type="predicted"/>
<accession>A0A9P4JC87</accession>
<comment type="caution">
    <text evidence="2">The sequence shown here is derived from an EMBL/GenBank/DDBJ whole genome shotgun (WGS) entry which is preliminary data.</text>
</comment>
<dbReference type="Proteomes" id="UP000799439">
    <property type="component" value="Unassembled WGS sequence"/>
</dbReference>
<keyword evidence="3" id="KW-1185">Reference proteome</keyword>
<feature type="compositionally biased region" description="Low complexity" evidence="1">
    <location>
        <begin position="150"/>
        <end position="159"/>
    </location>
</feature>